<dbReference type="Gene3D" id="2.140.10.30">
    <property type="entry name" value="Dipeptidylpeptidase IV, N-terminal domain"/>
    <property type="match status" value="1"/>
</dbReference>
<evidence type="ECO:0000313" key="7">
    <source>
        <dbReference type="Proteomes" id="UP000504635"/>
    </source>
</evidence>
<dbReference type="GO" id="GO:0005886">
    <property type="term" value="C:plasma membrane"/>
    <property type="evidence" value="ECO:0007669"/>
    <property type="project" value="TreeGrafter"/>
</dbReference>
<dbReference type="OrthoDB" id="16520at2759"/>
<dbReference type="FunCoup" id="A0A6J2YD73">
    <property type="interactions" value="99"/>
</dbReference>
<dbReference type="RefSeq" id="XP_030761347.1">
    <property type="nucleotide sequence ID" value="XM_030905487.1"/>
</dbReference>
<dbReference type="PANTHER" id="PTHR11731">
    <property type="entry name" value="PROTEASE FAMILY S9B,C DIPEPTIDYL-PEPTIDASE IV-RELATED"/>
    <property type="match status" value="1"/>
</dbReference>
<name>A0A6J2YD73_SITOR</name>
<evidence type="ECO:0000256" key="3">
    <source>
        <dbReference type="ARBA" id="ARBA00072929"/>
    </source>
</evidence>
<dbReference type="InterPro" id="IPR001375">
    <property type="entry name" value="Peptidase_S9_cat"/>
</dbReference>
<dbReference type="GO" id="GO:0008236">
    <property type="term" value="F:serine-type peptidase activity"/>
    <property type="evidence" value="ECO:0007669"/>
    <property type="project" value="InterPro"/>
</dbReference>
<dbReference type="SUPFAM" id="SSF82171">
    <property type="entry name" value="DPP6 N-terminal domain-like"/>
    <property type="match status" value="1"/>
</dbReference>
<dbReference type="PANTHER" id="PTHR11731:SF154">
    <property type="entry name" value="VENOM DIPEPTIDYL PEPTIDASE 4-LIKE PROTEIN"/>
    <property type="match status" value="1"/>
</dbReference>
<dbReference type="Pfam" id="PF00326">
    <property type="entry name" value="Peptidase_S9"/>
    <property type="match status" value="1"/>
</dbReference>
<gene>
    <name evidence="8" type="primary">LOC115886379</name>
</gene>
<feature type="signal peptide" evidence="4">
    <location>
        <begin position="1"/>
        <end position="18"/>
    </location>
</feature>
<keyword evidence="4" id="KW-0732">Signal</keyword>
<keyword evidence="7" id="KW-1185">Reference proteome</keyword>
<dbReference type="InterPro" id="IPR050278">
    <property type="entry name" value="Serine_Prot_S9B/DPPIV"/>
</dbReference>
<dbReference type="FunFam" id="3.40.50.1820:FF:000003">
    <property type="entry name" value="Dipeptidyl peptidase 4"/>
    <property type="match status" value="1"/>
</dbReference>
<evidence type="ECO:0000256" key="2">
    <source>
        <dbReference type="ARBA" id="ARBA00023180"/>
    </source>
</evidence>
<proteinExistence type="inferred from homology"/>
<organism evidence="7 8">
    <name type="scientific">Sitophilus oryzae</name>
    <name type="common">Rice weevil</name>
    <name type="synonym">Curculio oryzae</name>
    <dbReference type="NCBI Taxonomy" id="7048"/>
    <lineage>
        <taxon>Eukaryota</taxon>
        <taxon>Metazoa</taxon>
        <taxon>Ecdysozoa</taxon>
        <taxon>Arthropoda</taxon>
        <taxon>Hexapoda</taxon>
        <taxon>Insecta</taxon>
        <taxon>Pterygota</taxon>
        <taxon>Neoptera</taxon>
        <taxon>Endopterygota</taxon>
        <taxon>Coleoptera</taxon>
        <taxon>Polyphaga</taxon>
        <taxon>Cucujiformia</taxon>
        <taxon>Curculionidae</taxon>
        <taxon>Dryophthorinae</taxon>
        <taxon>Sitophilus</taxon>
    </lineage>
</organism>
<reference evidence="8" key="1">
    <citation type="submission" date="2025-08" db="UniProtKB">
        <authorList>
            <consortium name="RefSeq"/>
        </authorList>
    </citation>
    <scope>IDENTIFICATION</scope>
    <source>
        <tissue evidence="8">Gonads</tissue>
    </source>
</reference>
<evidence type="ECO:0000313" key="8">
    <source>
        <dbReference type="RefSeq" id="XP_030761347.1"/>
    </source>
</evidence>
<comment type="similarity">
    <text evidence="1">Belongs to the peptidase S9B family. DPPIV subfamily.</text>
</comment>
<evidence type="ECO:0000256" key="4">
    <source>
        <dbReference type="SAM" id="SignalP"/>
    </source>
</evidence>
<sequence>MWIIQIVSVCVFCYLTDARTVIKENGRNIVRDDTEKTPFTLDEFLNSTYGVSSWNGSWLSDTSFLYKDSGDFYEFNIVTKTSELFLNGSFLDEYDGASVSFSPDQTYVLIKYNSSSVFRHSTTVVCAVYDRTTGQYYDVNNKNAVQLAQFDTQGHGVVYVYENNIYYLESILGDAAPIQVTWDGVAGIIYNGVPDWVYEEEVLGSGTALWFSPDGKHLAYAKFNDTNVKDFFYFLYGTPGSLTDQYPTVAEIKYPKVGETNPVVNVYVYNIESNTTQQFIFPDTIKNTEENNDYVLYGLSWVSNTEAVLVSTNRIQNESVVLRCGLEGSCNQETSYSQSGGWLSPRVPTYNSDGTKRIEILPQSVDDDYFDHLVLSEAATNSQKRLTYGNRVVTTLYGWDQTNNLIYYGGSVNGTPSQNQVYVVNTETGEDKCLTCSFEVDGEKCKYASASFSKSFSYFTKSCSGPNPTYVVVQNLNDENDYLVWIDNAEVREKLQSKLQYVQEDLTVPINDEFSARVRLILPPDLDKTQKYPAIVYVYAGPNSNQINDMFGVRLQNYFVTNRKYIYILIDSRGSGRDGQKKMFQIYRKLGTIEIEDQITVTKYLQDTYSYIDKDNTGIWGWSYGGFASTWALVKDVDHVFKFALSVAPVTSFIYYDTIYTERYMGLPTEDDNLLGYNNTDITRNVEALRDRLYFVIHGNADDNVHYQQTMLLVKALEAADIIFRQQSYPDENHSLSGVSRHLYHTIDAFFAKSFGLENTTTQTSKKLHRKYL</sequence>
<dbReference type="GeneID" id="115886379"/>
<dbReference type="InterPro" id="IPR029058">
    <property type="entry name" value="AB_hydrolase_fold"/>
</dbReference>
<dbReference type="KEGG" id="soy:115886379"/>
<dbReference type="GO" id="GO:0008239">
    <property type="term" value="F:dipeptidyl-peptidase activity"/>
    <property type="evidence" value="ECO:0007669"/>
    <property type="project" value="TreeGrafter"/>
</dbReference>
<dbReference type="AlphaFoldDB" id="A0A6J2YD73"/>
<protein>
    <recommendedName>
        <fullName evidence="3">Venom dipeptidyl peptidase 4</fullName>
    </recommendedName>
</protein>
<dbReference type="Gene3D" id="3.40.50.1820">
    <property type="entry name" value="alpha/beta hydrolase"/>
    <property type="match status" value="1"/>
</dbReference>
<feature type="chain" id="PRO_5026749598" description="Venom dipeptidyl peptidase 4" evidence="4">
    <location>
        <begin position="19"/>
        <end position="773"/>
    </location>
</feature>
<dbReference type="InterPro" id="IPR002469">
    <property type="entry name" value="Peptidase_S9B_N"/>
</dbReference>
<feature type="domain" description="Peptidase S9 prolyl oligopeptidase catalytic" evidence="5">
    <location>
        <begin position="554"/>
        <end position="756"/>
    </location>
</feature>
<dbReference type="GO" id="GO:0006508">
    <property type="term" value="P:proteolysis"/>
    <property type="evidence" value="ECO:0007669"/>
    <property type="project" value="InterPro"/>
</dbReference>
<evidence type="ECO:0000259" key="5">
    <source>
        <dbReference type="Pfam" id="PF00326"/>
    </source>
</evidence>
<dbReference type="InParanoid" id="A0A6J2YD73"/>
<feature type="domain" description="Dipeptidylpeptidase IV N-terminal" evidence="6">
    <location>
        <begin position="102"/>
        <end position="468"/>
    </location>
</feature>
<dbReference type="Pfam" id="PF00930">
    <property type="entry name" value="DPPIV_N"/>
    <property type="match status" value="1"/>
</dbReference>
<dbReference type="Proteomes" id="UP000504635">
    <property type="component" value="Unplaced"/>
</dbReference>
<dbReference type="SUPFAM" id="SSF53474">
    <property type="entry name" value="alpha/beta-Hydrolases"/>
    <property type="match status" value="1"/>
</dbReference>
<evidence type="ECO:0000259" key="6">
    <source>
        <dbReference type="Pfam" id="PF00930"/>
    </source>
</evidence>
<evidence type="ECO:0000256" key="1">
    <source>
        <dbReference type="ARBA" id="ARBA00010036"/>
    </source>
</evidence>
<accession>A0A6J2YD73</accession>
<keyword evidence="2" id="KW-0325">Glycoprotein</keyword>